<reference evidence="1" key="1">
    <citation type="submission" date="2022-02" db="EMBL/GenBank/DDBJ databases">
        <title>Atlantic sturgeon de novo genome assembly.</title>
        <authorList>
            <person name="Stock M."/>
            <person name="Klopp C."/>
            <person name="Guiguen Y."/>
            <person name="Cabau C."/>
            <person name="Parinello H."/>
            <person name="Santidrian Yebra-Pimentel E."/>
            <person name="Kuhl H."/>
            <person name="Dirks R.P."/>
            <person name="Guessner J."/>
            <person name="Wuertz S."/>
            <person name="Du K."/>
            <person name="Schartl M."/>
        </authorList>
    </citation>
    <scope>NUCLEOTIDE SEQUENCE</scope>
    <source>
        <strain evidence="1">STURGEONOMICS-FGT-2020</strain>
        <tissue evidence="1">Whole blood</tissue>
    </source>
</reference>
<accession>A0AAD8LU30</accession>
<proteinExistence type="predicted"/>
<organism evidence="1 2">
    <name type="scientific">Acipenser oxyrinchus oxyrinchus</name>
    <dbReference type="NCBI Taxonomy" id="40147"/>
    <lineage>
        <taxon>Eukaryota</taxon>
        <taxon>Metazoa</taxon>
        <taxon>Chordata</taxon>
        <taxon>Craniata</taxon>
        <taxon>Vertebrata</taxon>
        <taxon>Euteleostomi</taxon>
        <taxon>Actinopterygii</taxon>
        <taxon>Chondrostei</taxon>
        <taxon>Acipenseriformes</taxon>
        <taxon>Acipenseridae</taxon>
        <taxon>Acipenser</taxon>
    </lineage>
</organism>
<comment type="caution">
    <text evidence="1">The sequence shown here is derived from an EMBL/GenBank/DDBJ whole genome shotgun (WGS) entry which is preliminary data.</text>
</comment>
<protein>
    <recommendedName>
        <fullName evidence="3">SGNH hydrolase-type esterase domain-containing protein</fullName>
    </recommendedName>
</protein>
<evidence type="ECO:0000313" key="1">
    <source>
        <dbReference type="EMBL" id="KAK1174732.1"/>
    </source>
</evidence>
<dbReference type="EMBL" id="JAGXEW010000002">
    <property type="protein sequence ID" value="KAK1174732.1"/>
    <property type="molecule type" value="Genomic_DNA"/>
</dbReference>
<keyword evidence="2" id="KW-1185">Reference proteome</keyword>
<evidence type="ECO:0008006" key="3">
    <source>
        <dbReference type="Google" id="ProtNLM"/>
    </source>
</evidence>
<evidence type="ECO:0000313" key="2">
    <source>
        <dbReference type="Proteomes" id="UP001230051"/>
    </source>
</evidence>
<dbReference type="Proteomes" id="UP001230051">
    <property type="component" value="Unassembled WGS sequence"/>
</dbReference>
<dbReference type="Gene3D" id="3.40.50.12700">
    <property type="match status" value="1"/>
</dbReference>
<dbReference type="SUPFAM" id="SSF52266">
    <property type="entry name" value="SGNH hydrolase"/>
    <property type="match status" value="1"/>
</dbReference>
<sequence>MGPDRGVCSLPSVGGECWVAVRRGSKLRVSSSVSPKLTLSNRYDVLVLTVGDSIIRNVGTAFRDSTSVECFPGDSVLDISAQMENLAGNHKQTSTVIVHVGTNHMRLRESETLKKHFKSLGRNTVISGPLLVIRRGCELFSRLYSLSVKRGSRLSKWYASEKLGFVDNWDSFWERPGFFKRDGLHPNRRDLFRLIEHIGNYFNNL</sequence>
<dbReference type="Gene3D" id="3.40.50.12690">
    <property type="match status" value="1"/>
</dbReference>
<dbReference type="AlphaFoldDB" id="A0AAD8LU30"/>
<gene>
    <name evidence="1" type="ORF">AOXY_G2300</name>
</gene>
<name>A0AAD8LU30_ACIOX</name>